<gene>
    <name evidence="2" type="ORF">BWQ96_09846</name>
</gene>
<dbReference type="EMBL" id="NBIV01000294">
    <property type="protein sequence ID" value="PXF40441.1"/>
    <property type="molecule type" value="Genomic_DNA"/>
</dbReference>
<evidence type="ECO:0000313" key="2">
    <source>
        <dbReference type="EMBL" id="PXF40441.1"/>
    </source>
</evidence>
<proteinExistence type="predicted"/>
<comment type="caution">
    <text evidence="2">The sequence shown here is derived from an EMBL/GenBank/DDBJ whole genome shotgun (WGS) entry which is preliminary data.</text>
</comment>
<dbReference type="AlphaFoldDB" id="A0A2V3IEG6"/>
<evidence type="ECO:0000313" key="3">
    <source>
        <dbReference type="Proteomes" id="UP000247409"/>
    </source>
</evidence>
<organism evidence="2 3">
    <name type="scientific">Gracilariopsis chorda</name>
    <dbReference type="NCBI Taxonomy" id="448386"/>
    <lineage>
        <taxon>Eukaryota</taxon>
        <taxon>Rhodophyta</taxon>
        <taxon>Florideophyceae</taxon>
        <taxon>Rhodymeniophycidae</taxon>
        <taxon>Gracilariales</taxon>
        <taxon>Gracilariaceae</taxon>
        <taxon>Gracilariopsis</taxon>
    </lineage>
</organism>
<feature type="signal peptide" evidence="1">
    <location>
        <begin position="1"/>
        <end position="24"/>
    </location>
</feature>
<protein>
    <submittedName>
        <fullName evidence="2">Uncharacterized protein</fullName>
    </submittedName>
</protein>
<name>A0A2V3IEG6_9FLOR</name>
<sequence>MSLNTLFIAVLTAVLSVGLVPTGAVDPSGHGVKGDEAVIPRSVRVGEFYNRGVLMLCHNYPNPVSESKFFFSTKREIVYNVEADASCRHTSVSATDGSSTELDHADVPDKQYTGLNYFYEDVYSCPPGAEVRIIRYSPENPSGETLISCVPPSKARIVWYGMNLFN</sequence>
<dbReference type="Proteomes" id="UP000247409">
    <property type="component" value="Unassembled WGS sequence"/>
</dbReference>
<feature type="chain" id="PRO_5016107366" evidence="1">
    <location>
        <begin position="25"/>
        <end position="166"/>
    </location>
</feature>
<evidence type="ECO:0000256" key="1">
    <source>
        <dbReference type="SAM" id="SignalP"/>
    </source>
</evidence>
<keyword evidence="1" id="KW-0732">Signal</keyword>
<reference evidence="2 3" key="1">
    <citation type="journal article" date="2018" name="Mol. Biol. Evol.">
        <title>Analysis of the draft genome of the red seaweed Gracilariopsis chorda provides insights into genome size evolution in Rhodophyta.</title>
        <authorList>
            <person name="Lee J."/>
            <person name="Yang E.C."/>
            <person name="Graf L."/>
            <person name="Yang J.H."/>
            <person name="Qiu H."/>
            <person name="Zel Zion U."/>
            <person name="Chan C.X."/>
            <person name="Stephens T.G."/>
            <person name="Weber A.P.M."/>
            <person name="Boo G.H."/>
            <person name="Boo S.M."/>
            <person name="Kim K.M."/>
            <person name="Shin Y."/>
            <person name="Jung M."/>
            <person name="Lee S.J."/>
            <person name="Yim H.S."/>
            <person name="Lee J.H."/>
            <person name="Bhattacharya D."/>
            <person name="Yoon H.S."/>
        </authorList>
    </citation>
    <scope>NUCLEOTIDE SEQUENCE [LARGE SCALE GENOMIC DNA]</scope>
    <source>
        <strain evidence="2 3">SKKU-2015</strain>
        <tissue evidence="2">Whole body</tissue>
    </source>
</reference>
<keyword evidence="3" id="KW-1185">Reference proteome</keyword>
<accession>A0A2V3IEG6</accession>